<dbReference type="Proteomes" id="UP001159405">
    <property type="component" value="Unassembled WGS sequence"/>
</dbReference>
<gene>
    <name evidence="2" type="ORF">PLOB_00023762</name>
</gene>
<dbReference type="Pfam" id="PF00754">
    <property type="entry name" value="F5_F8_type_C"/>
    <property type="match status" value="1"/>
</dbReference>
<evidence type="ECO:0000313" key="3">
    <source>
        <dbReference type="Proteomes" id="UP001159405"/>
    </source>
</evidence>
<keyword evidence="3" id="KW-1185">Reference proteome</keyword>
<dbReference type="PROSITE" id="PS50022">
    <property type="entry name" value="FA58C_3"/>
    <property type="match status" value="1"/>
</dbReference>
<comment type="caution">
    <text evidence="2">The sequence shown here is derived from an EMBL/GenBank/DDBJ whole genome shotgun (WGS) entry which is preliminary data.</text>
</comment>
<sequence length="82" mass="9084">MENGDMSDGQLNASSEAILTFQVFSGNTDADTVIRHDLDPPITAKYLRFRPVTWGSRIGMRAEVYGFKGNNTCCPINSIRNT</sequence>
<evidence type="ECO:0000313" key="2">
    <source>
        <dbReference type="EMBL" id="CAH3180581.1"/>
    </source>
</evidence>
<dbReference type="PANTHER" id="PTHR24543">
    <property type="entry name" value="MULTICOPPER OXIDASE-RELATED"/>
    <property type="match status" value="1"/>
</dbReference>
<evidence type="ECO:0000259" key="1">
    <source>
        <dbReference type="PROSITE" id="PS50022"/>
    </source>
</evidence>
<dbReference type="InterPro" id="IPR008979">
    <property type="entry name" value="Galactose-bd-like_sf"/>
</dbReference>
<reference evidence="2 3" key="1">
    <citation type="submission" date="2022-05" db="EMBL/GenBank/DDBJ databases">
        <authorList>
            <consortium name="Genoscope - CEA"/>
            <person name="William W."/>
        </authorList>
    </citation>
    <scope>NUCLEOTIDE SEQUENCE [LARGE SCALE GENOMIC DNA]</scope>
</reference>
<dbReference type="EMBL" id="CALNXK010000280">
    <property type="protein sequence ID" value="CAH3180581.1"/>
    <property type="molecule type" value="Genomic_DNA"/>
</dbReference>
<protein>
    <recommendedName>
        <fullName evidence="1">F5/8 type C domain-containing protein</fullName>
    </recommendedName>
</protein>
<dbReference type="SUPFAM" id="SSF49785">
    <property type="entry name" value="Galactose-binding domain-like"/>
    <property type="match status" value="1"/>
</dbReference>
<proteinExistence type="predicted"/>
<feature type="domain" description="F5/8 type C" evidence="1">
    <location>
        <begin position="1"/>
        <end position="67"/>
    </location>
</feature>
<accession>A0ABN8RMJ2</accession>
<dbReference type="InterPro" id="IPR000421">
    <property type="entry name" value="FA58C"/>
</dbReference>
<dbReference type="Gene3D" id="2.60.120.260">
    <property type="entry name" value="Galactose-binding domain-like"/>
    <property type="match status" value="1"/>
</dbReference>
<name>A0ABN8RMJ2_9CNID</name>
<organism evidence="2 3">
    <name type="scientific">Porites lobata</name>
    <dbReference type="NCBI Taxonomy" id="104759"/>
    <lineage>
        <taxon>Eukaryota</taxon>
        <taxon>Metazoa</taxon>
        <taxon>Cnidaria</taxon>
        <taxon>Anthozoa</taxon>
        <taxon>Hexacorallia</taxon>
        <taxon>Scleractinia</taxon>
        <taxon>Fungiina</taxon>
        <taxon>Poritidae</taxon>
        <taxon>Porites</taxon>
    </lineage>
</organism>